<dbReference type="OrthoDB" id="3144493at2759"/>
<accession>A0A5N5QX54</accession>
<feature type="compositionally biased region" description="Low complexity" evidence="1">
    <location>
        <begin position="86"/>
        <end position="97"/>
    </location>
</feature>
<evidence type="ECO:0000256" key="1">
    <source>
        <dbReference type="SAM" id="MobiDB-lite"/>
    </source>
</evidence>
<sequence length="264" mass="29693">MAGRWDDFVQHHNVVTEPWPHDPRYEGVIEHDGQCGVPSLQALASDLVGELTPRMDYGASVASHDDACMSTPPLSPSATISSLPTADSEQSDAQSSDEQMDAGGPSRDRDEIRRGKQPAPISHEENVSDVQVAVEDLDWYGMEYAIDQSRVDYPGYFGVWPPTAGESSTSDAAFVAMYDGHIYPEDVAYWYAHWCKWHRALAREEKRRRDRAASDTKRMRAYNHATYVQWERSQHKKRMAQAPAHAVGSKPMSSPRYRSSTCLF</sequence>
<evidence type="ECO:0000313" key="2">
    <source>
        <dbReference type="EMBL" id="KAB5596268.1"/>
    </source>
</evidence>
<feature type="region of interest" description="Disordered" evidence="1">
    <location>
        <begin position="68"/>
        <end position="128"/>
    </location>
</feature>
<name>A0A5N5QX54_9AGAM</name>
<feature type="compositionally biased region" description="Polar residues" evidence="1">
    <location>
        <begin position="76"/>
        <end position="85"/>
    </location>
</feature>
<evidence type="ECO:0000313" key="3">
    <source>
        <dbReference type="Proteomes" id="UP000383932"/>
    </source>
</evidence>
<organism evidence="2 3">
    <name type="scientific">Ceratobasidium theobromae</name>
    <dbReference type="NCBI Taxonomy" id="1582974"/>
    <lineage>
        <taxon>Eukaryota</taxon>
        <taxon>Fungi</taxon>
        <taxon>Dikarya</taxon>
        <taxon>Basidiomycota</taxon>
        <taxon>Agaricomycotina</taxon>
        <taxon>Agaricomycetes</taxon>
        <taxon>Cantharellales</taxon>
        <taxon>Ceratobasidiaceae</taxon>
        <taxon>Ceratobasidium</taxon>
    </lineage>
</organism>
<gene>
    <name evidence="2" type="ORF">CTheo_253</name>
</gene>
<dbReference type="AlphaFoldDB" id="A0A5N5QX54"/>
<reference evidence="2 3" key="1">
    <citation type="journal article" date="2019" name="Fungal Biol. Biotechnol.">
        <title>Draft genome sequence of fastidious pathogen Ceratobasidium theobromae, which causes vascular-streak dieback in Theobroma cacao.</title>
        <authorList>
            <person name="Ali S.S."/>
            <person name="Asman A."/>
            <person name="Shao J."/>
            <person name="Firmansyah A.P."/>
            <person name="Susilo A.W."/>
            <person name="Rosmana A."/>
            <person name="McMahon P."/>
            <person name="Junaid M."/>
            <person name="Guest D."/>
            <person name="Kheng T.Y."/>
            <person name="Meinhardt L.W."/>
            <person name="Bailey B.A."/>
        </authorList>
    </citation>
    <scope>NUCLEOTIDE SEQUENCE [LARGE SCALE GENOMIC DNA]</scope>
    <source>
        <strain evidence="2 3">CT2</strain>
    </source>
</reference>
<comment type="caution">
    <text evidence="2">The sequence shown here is derived from an EMBL/GenBank/DDBJ whole genome shotgun (WGS) entry which is preliminary data.</text>
</comment>
<dbReference type="EMBL" id="SSOP01000002">
    <property type="protein sequence ID" value="KAB5596268.1"/>
    <property type="molecule type" value="Genomic_DNA"/>
</dbReference>
<feature type="region of interest" description="Disordered" evidence="1">
    <location>
        <begin position="243"/>
        <end position="264"/>
    </location>
</feature>
<dbReference type="Proteomes" id="UP000383932">
    <property type="component" value="Unassembled WGS sequence"/>
</dbReference>
<keyword evidence="3" id="KW-1185">Reference proteome</keyword>
<proteinExistence type="predicted"/>
<protein>
    <submittedName>
        <fullName evidence="2">Uncharacterized protein</fullName>
    </submittedName>
</protein>